<feature type="transmembrane region" description="Helical" evidence="1">
    <location>
        <begin position="257"/>
        <end position="279"/>
    </location>
</feature>
<dbReference type="EMBL" id="QFFJ01000001">
    <property type="protein sequence ID" value="RBL92728.1"/>
    <property type="molecule type" value="Genomic_DNA"/>
</dbReference>
<sequence length="290" mass="33261">MLNELTLKYKRIFRILLLLFTAMFLFRLLYGYLYKDNTPAELGGDDFFSSIVKYRRNYASEKTKSFAKSGAEPVAITSGQKYEKVANVRSRSTNFTEEEKLVHGTIRQFGAIVQYQQESGNKGSREIQLLIGVSPEKFDSFYYAVQKIGVIRSTEIKKVDKTNEYRKLNASRVSLEKNLESLNKLTSQPGEIDERIQLHEKIYEVEKQLQDLGVELGNFDTENEFCTVQFSMYEGAVAKTVSLYTRVKVALQWTIKYYLMLMGGLFFASVGAWLLVVIVKKLDLDKSKSA</sequence>
<comment type="caution">
    <text evidence="3">The sequence shown here is derived from an EMBL/GenBank/DDBJ whole genome shotgun (WGS) entry which is preliminary data.</text>
</comment>
<dbReference type="OrthoDB" id="651340at2"/>
<dbReference type="Proteomes" id="UP000253410">
    <property type="component" value="Unassembled WGS sequence"/>
</dbReference>
<dbReference type="InterPro" id="IPR025645">
    <property type="entry name" value="DUF4349"/>
</dbReference>
<keyword evidence="1" id="KW-0472">Membrane</keyword>
<evidence type="ECO:0000259" key="2">
    <source>
        <dbReference type="Pfam" id="PF14257"/>
    </source>
</evidence>
<keyword evidence="1" id="KW-1133">Transmembrane helix</keyword>
<feature type="transmembrane region" description="Helical" evidence="1">
    <location>
        <begin position="12"/>
        <end position="33"/>
    </location>
</feature>
<dbReference type="AlphaFoldDB" id="A0A365Y334"/>
<name>A0A365Y334_9BACT</name>
<gene>
    <name evidence="3" type="ORF">DF182_09160</name>
</gene>
<evidence type="ECO:0000313" key="4">
    <source>
        <dbReference type="Proteomes" id="UP000253410"/>
    </source>
</evidence>
<proteinExistence type="predicted"/>
<protein>
    <recommendedName>
        <fullName evidence="2">DUF4349 domain-containing protein</fullName>
    </recommendedName>
</protein>
<evidence type="ECO:0000256" key="1">
    <source>
        <dbReference type="SAM" id="Phobius"/>
    </source>
</evidence>
<reference evidence="3 4" key="1">
    <citation type="submission" date="2018-05" db="EMBL/GenBank/DDBJ databases">
        <title>Chitinophaga sp. K3CV102501T nov., isolated from isolated from a monsoon evergreen broad-leaved forest soil.</title>
        <authorList>
            <person name="Lv Y."/>
        </authorList>
    </citation>
    <scope>NUCLEOTIDE SEQUENCE [LARGE SCALE GENOMIC DNA]</scope>
    <source>
        <strain evidence="3 4">GDMCC 1.1325</strain>
    </source>
</reference>
<evidence type="ECO:0000313" key="3">
    <source>
        <dbReference type="EMBL" id="RBL92728.1"/>
    </source>
</evidence>
<accession>A0A365Y334</accession>
<organism evidence="3 4">
    <name type="scientific">Chitinophaga flava</name>
    <dbReference type="NCBI Taxonomy" id="2259036"/>
    <lineage>
        <taxon>Bacteria</taxon>
        <taxon>Pseudomonadati</taxon>
        <taxon>Bacteroidota</taxon>
        <taxon>Chitinophagia</taxon>
        <taxon>Chitinophagales</taxon>
        <taxon>Chitinophagaceae</taxon>
        <taxon>Chitinophaga</taxon>
    </lineage>
</organism>
<feature type="domain" description="DUF4349" evidence="2">
    <location>
        <begin position="85"/>
        <end position="278"/>
    </location>
</feature>
<dbReference type="Pfam" id="PF14257">
    <property type="entry name" value="DUF4349"/>
    <property type="match status" value="1"/>
</dbReference>
<dbReference type="RefSeq" id="WP_113615327.1">
    <property type="nucleotide sequence ID" value="NZ_QFFJ01000001.1"/>
</dbReference>
<keyword evidence="1" id="KW-0812">Transmembrane</keyword>
<keyword evidence="4" id="KW-1185">Reference proteome</keyword>